<evidence type="ECO:0000313" key="2">
    <source>
        <dbReference type="EnsemblMetazoa" id="ASIC011869-PA"/>
    </source>
</evidence>
<protein>
    <submittedName>
        <fullName evidence="1">Uncharacterized protein LOC102149572 isoform X1</fullName>
    </submittedName>
</protein>
<gene>
    <name evidence="1" type="ORF">ZHAS_00011869</name>
</gene>
<dbReference type="VEuPathDB" id="VectorBase:ASIC011869"/>
<dbReference type="EMBL" id="KE525267">
    <property type="protein sequence ID" value="KFB44039.1"/>
    <property type="molecule type" value="Genomic_DNA"/>
</dbReference>
<proteinExistence type="predicted"/>
<dbReference type="AlphaFoldDB" id="A0A084W1E5"/>
<sequence length="63" mass="6946">MNAGTEQVYRIGHAFGRTSMAARTARQRVSPSQSLALEHEREGLPIFTGRWMLISIKAAAIFG</sequence>
<keyword evidence="3" id="KW-1185">Reference proteome</keyword>
<evidence type="ECO:0000313" key="1">
    <source>
        <dbReference type="EMBL" id="KFB44039.1"/>
    </source>
</evidence>
<reference evidence="1 3" key="1">
    <citation type="journal article" date="2014" name="BMC Genomics">
        <title>Genome sequence of Anopheles sinensis provides insight into genetics basis of mosquito competence for malaria parasites.</title>
        <authorList>
            <person name="Zhou D."/>
            <person name="Zhang D."/>
            <person name="Ding G."/>
            <person name="Shi L."/>
            <person name="Hou Q."/>
            <person name="Ye Y."/>
            <person name="Xu Y."/>
            <person name="Zhou H."/>
            <person name="Xiong C."/>
            <person name="Li S."/>
            <person name="Yu J."/>
            <person name="Hong S."/>
            <person name="Yu X."/>
            <person name="Zou P."/>
            <person name="Chen C."/>
            <person name="Chang X."/>
            <person name="Wang W."/>
            <person name="Lv Y."/>
            <person name="Sun Y."/>
            <person name="Ma L."/>
            <person name="Shen B."/>
            <person name="Zhu C."/>
        </authorList>
    </citation>
    <scope>NUCLEOTIDE SEQUENCE [LARGE SCALE GENOMIC DNA]</scope>
</reference>
<evidence type="ECO:0000313" key="3">
    <source>
        <dbReference type="Proteomes" id="UP000030765"/>
    </source>
</evidence>
<name>A0A084W1E5_ANOSI</name>
<organism evidence="1">
    <name type="scientific">Anopheles sinensis</name>
    <name type="common">Mosquito</name>
    <dbReference type="NCBI Taxonomy" id="74873"/>
    <lineage>
        <taxon>Eukaryota</taxon>
        <taxon>Metazoa</taxon>
        <taxon>Ecdysozoa</taxon>
        <taxon>Arthropoda</taxon>
        <taxon>Hexapoda</taxon>
        <taxon>Insecta</taxon>
        <taxon>Pterygota</taxon>
        <taxon>Neoptera</taxon>
        <taxon>Endopterygota</taxon>
        <taxon>Diptera</taxon>
        <taxon>Nematocera</taxon>
        <taxon>Culicoidea</taxon>
        <taxon>Culicidae</taxon>
        <taxon>Anophelinae</taxon>
        <taxon>Anopheles</taxon>
    </lineage>
</organism>
<dbReference type="EnsemblMetazoa" id="ASIC011869-RA">
    <property type="protein sequence ID" value="ASIC011869-PA"/>
    <property type="gene ID" value="ASIC011869"/>
</dbReference>
<dbReference type="Proteomes" id="UP000030765">
    <property type="component" value="Unassembled WGS sequence"/>
</dbReference>
<reference evidence="2" key="2">
    <citation type="submission" date="2020-05" db="UniProtKB">
        <authorList>
            <consortium name="EnsemblMetazoa"/>
        </authorList>
    </citation>
    <scope>IDENTIFICATION</scope>
</reference>
<accession>A0A084W1E5</accession>
<dbReference type="EMBL" id="ATLV01019315">
    <property type="status" value="NOT_ANNOTATED_CDS"/>
    <property type="molecule type" value="Genomic_DNA"/>
</dbReference>